<reference evidence="5 6" key="1">
    <citation type="submission" date="2019-01" db="EMBL/GenBank/DDBJ databases">
        <title>Novel species of Nocardioides.</title>
        <authorList>
            <person name="Liu Q."/>
            <person name="X Y.-H."/>
        </authorList>
    </citation>
    <scope>NUCLEOTIDE SEQUENCE [LARGE SCALE GENOMIC DNA]</scope>
    <source>
        <strain evidence="5 6">HLT2-9</strain>
    </source>
</reference>
<evidence type="ECO:0000256" key="3">
    <source>
        <dbReference type="ARBA" id="ARBA00040298"/>
    </source>
</evidence>
<comment type="subunit">
    <text evidence="2">Interacts with COX5B; this interaction may contribute to localize PYROXD2 to the inner face of the inner mitochondrial membrane.</text>
</comment>
<accession>A0A4Q2T7P5</accession>
<dbReference type="PANTHER" id="PTHR10668">
    <property type="entry name" value="PHYTOENE DEHYDROGENASE"/>
    <property type="match status" value="1"/>
</dbReference>
<evidence type="ECO:0000256" key="2">
    <source>
        <dbReference type="ARBA" id="ARBA00038825"/>
    </source>
</evidence>
<sequence length="563" mass="59600">MTVSSTGLVRPLSAEAAPPRRVLGPGGERRRSSARDYVVSVNPGSQSYDVVVVGGGHNGLVSAAYLARAGLSVLVLERLDHTGGAAVSVEPFSGHAARLSRYSYLVSLMPERLMADLGLDVRLASRTTASYTPWTRGERSGGLLVERPEGEATRASFRELTGGDEEYAAWQEFYAEVGKVAEVVAPTLMQPLPLEREIRAMVDERTWTDVVAQPLGRAITSRFSDDTVRGVVATDALIGTFASMDDRSLIQNRCFLYHLIGNGTGEWRVPIGGMGAVTDALAKAAVEAGAEIVTGAGVSAIHPGPDGAEVVWHEGGHQRSATGRRVLSGVAPWVLRILLGEGEDAETKPVGSQLKINFLLDRLPALRSGADPAVAFAGTLHLAEDYTQLERAYDAAVGGAVPDPMPGEVYCHSLSDPSILGDRAGSAHTLTYFGLHTPAGLFDADPEARDVATRRALASLDAVLAEPIEDCIARDADGRLCIEAKIPQDVEKDLAMPGGHIFHGDLEWPWAPNRSRLETPAQQWGVQTEHDVVLLCGSGARRGGAVSGLGGHNAAQAVLADLA</sequence>
<dbReference type="InterPro" id="IPR036188">
    <property type="entry name" value="FAD/NAD-bd_sf"/>
</dbReference>
<dbReference type="AlphaFoldDB" id="A0A4Q2T7P5"/>
<dbReference type="PANTHER" id="PTHR10668:SF103">
    <property type="entry name" value="PYRIDINE NUCLEOTIDE-DISULFIDE OXIDOREDUCTASE DOMAIN-CONTAINING PROTEIN 2"/>
    <property type="match status" value="1"/>
</dbReference>
<dbReference type="Proteomes" id="UP000291101">
    <property type="component" value="Unassembled WGS sequence"/>
</dbReference>
<gene>
    <name evidence="5" type="ORF">EUA94_04900</name>
</gene>
<organism evidence="5 6">
    <name type="scientific">Nocardioides zhouii</name>
    <dbReference type="NCBI Taxonomy" id="1168729"/>
    <lineage>
        <taxon>Bacteria</taxon>
        <taxon>Bacillati</taxon>
        <taxon>Actinomycetota</taxon>
        <taxon>Actinomycetes</taxon>
        <taxon>Propionibacteriales</taxon>
        <taxon>Nocardioidaceae</taxon>
        <taxon>Nocardioides</taxon>
    </lineage>
</organism>
<feature type="domain" description="Amine oxidase" evidence="4">
    <location>
        <begin position="59"/>
        <end position="340"/>
    </location>
</feature>
<dbReference type="GO" id="GO:0005829">
    <property type="term" value="C:cytosol"/>
    <property type="evidence" value="ECO:0007669"/>
    <property type="project" value="TreeGrafter"/>
</dbReference>
<dbReference type="OrthoDB" id="9774675at2"/>
<evidence type="ECO:0000256" key="1">
    <source>
        <dbReference type="ARBA" id="ARBA00037217"/>
    </source>
</evidence>
<dbReference type="InterPro" id="IPR002937">
    <property type="entry name" value="Amino_oxidase"/>
</dbReference>
<keyword evidence="6" id="KW-1185">Reference proteome</keyword>
<evidence type="ECO:0000259" key="4">
    <source>
        <dbReference type="Pfam" id="PF01593"/>
    </source>
</evidence>
<proteinExistence type="predicted"/>
<dbReference type="Gene3D" id="3.50.50.60">
    <property type="entry name" value="FAD/NAD(P)-binding domain"/>
    <property type="match status" value="2"/>
</dbReference>
<comment type="caution">
    <text evidence="5">The sequence shown here is derived from an EMBL/GenBank/DDBJ whole genome shotgun (WGS) entry which is preliminary data.</text>
</comment>
<dbReference type="EMBL" id="SDWV01000004">
    <property type="protein sequence ID" value="RYC13220.1"/>
    <property type="molecule type" value="Genomic_DNA"/>
</dbReference>
<dbReference type="GO" id="GO:0016491">
    <property type="term" value="F:oxidoreductase activity"/>
    <property type="evidence" value="ECO:0007669"/>
    <property type="project" value="InterPro"/>
</dbReference>
<dbReference type="SUPFAM" id="SSF51905">
    <property type="entry name" value="FAD/NAD(P)-binding domain"/>
    <property type="match status" value="1"/>
</dbReference>
<comment type="function">
    <text evidence="1">Probable oxidoreductase that may play a role as regulator of mitochondrial function.</text>
</comment>
<evidence type="ECO:0000313" key="6">
    <source>
        <dbReference type="Proteomes" id="UP000291101"/>
    </source>
</evidence>
<evidence type="ECO:0000313" key="5">
    <source>
        <dbReference type="EMBL" id="RYC13220.1"/>
    </source>
</evidence>
<dbReference type="Pfam" id="PF01593">
    <property type="entry name" value="Amino_oxidase"/>
    <property type="match status" value="1"/>
</dbReference>
<name>A0A4Q2T7P5_9ACTN</name>
<protein>
    <recommendedName>
        <fullName evidence="3">Pyridine nucleotide-disulfide oxidoreductase domain-containing protein 2</fullName>
    </recommendedName>
</protein>